<dbReference type="Gene3D" id="3.90.470.20">
    <property type="entry name" value="4'-phosphopantetheinyl transferase domain"/>
    <property type="match status" value="1"/>
</dbReference>
<name>A0A4S4LR78_9AGAM</name>
<dbReference type="InterPro" id="IPR037143">
    <property type="entry name" value="4-PPantetheinyl_Trfase_dom_sf"/>
</dbReference>
<feature type="domain" description="4'-phosphopantetheinyl transferase" evidence="2">
    <location>
        <begin position="8"/>
        <end position="79"/>
    </location>
</feature>
<comment type="caution">
    <text evidence="3">The sequence shown here is derived from an EMBL/GenBank/DDBJ whole genome shotgun (WGS) entry which is preliminary data.</text>
</comment>
<dbReference type="InterPro" id="IPR008278">
    <property type="entry name" value="4-PPantetheinyl_Trfase_dom"/>
</dbReference>
<evidence type="ECO:0000256" key="1">
    <source>
        <dbReference type="ARBA" id="ARBA00022679"/>
    </source>
</evidence>
<dbReference type="Pfam" id="PF01648">
    <property type="entry name" value="ACPS"/>
    <property type="match status" value="1"/>
</dbReference>
<organism evidence="3 4">
    <name type="scientific">Bondarzewia mesenterica</name>
    <dbReference type="NCBI Taxonomy" id="1095465"/>
    <lineage>
        <taxon>Eukaryota</taxon>
        <taxon>Fungi</taxon>
        <taxon>Dikarya</taxon>
        <taxon>Basidiomycota</taxon>
        <taxon>Agaricomycotina</taxon>
        <taxon>Agaricomycetes</taxon>
        <taxon>Russulales</taxon>
        <taxon>Bondarzewiaceae</taxon>
        <taxon>Bondarzewia</taxon>
    </lineage>
</organism>
<dbReference type="GO" id="GO:0008897">
    <property type="term" value="F:holo-[acyl-carrier-protein] synthase activity"/>
    <property type="evidence" value="ECO:0007669"/>
    <property type="project" value="InterPro"/>
</dbReference>
<dbReference type="OrthoDB" id="15433at2759"/>
<evidence type="ECO:0000313" key="3">
    <source>
        <dbReference type="EMBL" id="THH12630.1"/>
    </source>
</evidence>
<reference evidence="3 4" key="1">
    <citation type="submission" date="2019-02" db="EMBL/GenBank/DDBJ databases">
        <title>Genome sequencing of the rare red list fungi Bondarzewia mesenterica.</title>
        <authorList>
            <person name="Buettner E."/>
            <person name="Kellner H."/>
        </authorList>
    </citation>
    <scope>NUCLEOTIDE SEQUENCE [LARGE SCALE GENOMIC DNA]</scope>
    <source>
        <strain evidence="3 4">DSM 108281</strain>
    </source>
</reference>
<dbReference type="GO" id="GO:0000287">
    <property type="term" value="F:magnesium ion binding"/>
    <property type="evidence" value="ECO:0007669"/>
    <property type="project" value="InterPro"/>
</dbReference>
<proteinExistence type="predicted"/>
<dbReference type="AlphaFoldDB" id="A0A4S4LR78"/>
<accession>A0A4S4LR78</accession>
<keyword evidence="1" id="KW-0808">Transferase</keyword>
<evidence type="ECO:0000259" key="2">
    <source>
        <dbReference type="Pfam" id="PF01648"/>
    </source>
</evidence>
<dbReference type="SUPFAM" id="SSF56214">
    <property type="entry name" value="4'-phosphopantetheinyl transferase"/>
    <property type="match status" value="1"/>
</dbReference>
<dbReference type="Proteomes" id="UP000310158">
    <property type="component" value="Unassembled WGS sequence"/>
</dbReference>
<gene>
    <name evidence="3" type="ORF">EW146_g7515</name>
</gene>
<dbReference type="EMBL" id="SGPL01000438">
    <property type="protein sequence ID" value="THH12630.1"/>
    <property type="molecule type" value="Genomic_DNA"/>
</dbReference>
<keyword evidence="4" id="KW-1185">Reference proteome</keyword>
<sequence>MMTRKRRVFLAVRWAVKEAAYKALYPVVKPTWKELTFVRSGSKSLKPVLQYQPLNIEDAVRIGHLHASVSHDGEYVFATVLAEAK</sequence>
<protein>
    <recommendedName>
        <fullName evidence="2">4'-phosphopantetheinyl transferase domain-containing protein</fullName>
    </recommendedName>
</protein>
<evidence type="ECO:0000313" key="4">
    <source>
        <dbReference type="Proteomes" id="UP000310158"/>
    </source>
</evidence>